<comment type="caution">
    <text evidence="3">The sequence shown here is derived from an EMBL/GenBank/DDBJ whole genome shotgun (WGS) entry which is preliminary data.</text>
</comment>
<protein>
    <submittedName>
        <fullName evidence="3">SMP-30/gluconolaconase/LRE-like region</fullName>
    </submittedName>
</protein>
<gene>
    <name evidence="3" type="ORF">A8U91_00182</name>
</gene>
<organism evidence="3 4">
    <name type="scientific">Halomonas elongata</name>
    <dbReference type="NCBI Taxonomy" id="2746"/>
    <lineage>
        <taxon>Bacteria</taxon>
        <taxon>Pseudomonadati</taxon>
        <taxon>Pseudomonadota</taxon>
        <taxon>Gammaproteobacteria</taxon>
        <taxon>Oceanospirillales</taxon>
        <taxon>Halomonadaceae</taxon>
        <taxon>Halomonas</taxon>
    </lineage>
</organism>
<dbReference type="EMBL" id="MAJD01000001">
    <property type="protein sequence ID" value="OBX35848.1"/>
    <property type="molecule type" value="Genomic_DNA"/>
</dbReference>
<dbReference type="PATRIC" id="fig|2746.7.peg.191"/>
<evidence type="ECO:0000256" key="1">
    <source>
        <dbReference type="ARBA" id="ARBA00008853"/>
    </source>
</evidence>
<dbReference type="Proteomes" id="UP000092504">
    <property type="component" value="Unassembled WGS sequence"/>
</dbReference>
<evidence type="ECO:0000313" key="3">
    <source>
        <dbReference type="EMBL" id="OBX35848.1"/>
    </source>
</evidence>
<dbReference type="PANTHER" id="PTHR10907">
    <property type="entry name" value="REGUCALCIN"/>
    <property type="match status" value="1"/>
</dbReference>
<proteinExistence type="inferred from homology"/>
<comment type="similarity">
    <text evidence="1">Belongs to the SMP-30/CGR1 family.</text>
</comment>
<name>A0A1B8P0U0_HALEL</name>
<dbReference type="PANTHER" id="PTHR10907:SF47">
    <property type="entry name" value="REGUCALCIN"/>
    <property type="match status" value="1"/>
</dbReference>
<dbReference type="Pfam" id="PF08450">
    <property type="entry name" value="SGL"/>
    <property type="match status" value="1"/>
</dbReference>
<reference evidence="3 4" key="1">
    <citation type="submission" date="2016-06" db="EMBL/GenBank/DDBJ databases">
        <title>Genome sequence of halotolerant plant growth promoting strain of Halomonas elongata HEK1 isolated from salterns of Rann of Kutch, Gujarat, India.</title>
        <authorList>
            <person name="Gaba S."/>
            <person name="Singh R.N."/>
            <person name="Abrol S."/>
            <person name="Kaushik R."/>
            <person name="Saxena A.K."/>
        </authorList>
    </citation>
    <scope>NUCLEOTIDE SEQUENCE [LARGE SCALE GENOMIC DNA]</scope>
    <source>
        <strain evidence="3 4">HEK1</strain>
    </source>
</reference>
<sequence length="74" mass="7957">MVRLSAEGEIVAEYPVPARCPTMCAFGGDDLKTLYVTSARHGRPAEELEAYPQSGNIFAMRVDVPGCPEPLFAG</sequence>
<feature type="domain" description="SMP-30/Gluconolactonase/LRE-like region" evidence="2">
    <location>
        <begin position="2"/>
        <end position="40"/>
    </location>
</feature>
<dbReference type="GO" id="GO:0005509">
    <property type="term" value="F:calcium ion binding"/>
    <property type="evidence" value="ECO:0007669"/>
    <property type="project" value="TreeGrafter"/>
</dbReference>
<dbReference type="GO" id="GO:0004341">
    <property type="term" value="F:gluconolactonase activity"/>
    <property type="evidence" value="ECO:0007669"/>
    <property type="project" value="TreeGrafter"/>
</dbReference>
<dbReference type="Gene3D" id="2.120.10.30">
    <property type="entry name" value="TolB, C-terminal domain"/>
    <property type="match status" value="1"/>
</dbReference>
<evidence type="ECO:0000259" key="2">
    <source>
        <dbReference type="Pfam" id="PF08450"/>
    </source>
</evidence>
<dbReference type="GO" id="GO:0019853">
    <property type="term" value="P:L-ascorbic acid biosynthetic process"/>
    <property type="evidence" value="ECO:0007669"/>
    <property type="project" value="TreeGrafter"/>
</dbReference>
<dbReference type="InterPro" id="IPR011042">
    <property type="entry name" value="6-blade_b-propeller_TolB-like"/>
</dbReference>
<dbReference type="InterPro" id="IPR013658">
    <property type="entry name" value="SGL"/>
</dbReference>
<dbReference type="AlphaFoldDB" id="A0A1B8P0U0"/>
<evidence type="ECO:0000313" key="4">
    <source>
        <dbReference type="Proteomes" id="UP000092504"/>
    </source>
</evidence>
<accession>A0A1B8P0U0</accession>
<dbReference type="SUPFAM" id="SSF63829">
    <property type="entry name" value="Calcium-dependent phosphotriesterase"/>
    <property type="match status" value="1"/>
</dbReference>